<sequence>MPTSAAPDPMTLHPISGQPRVVLLKPLIDNPLIEVGEYSYYDDPEFADEFETRNVLHHYGPDRLIIGKFCAFATGTTFIMNGANHRMSGVSTFPFPIMGGAWAEHADLIADLPSRGDTVVGNDVWIGGNDVWIGGNATIMPGVHIGHGAIVSTGSVVTRSVPDYAVMGGNPAVHIKDRYSESDIAALVRIAWWDWPISVVTDHVRTIAAGTVEQLQEIADGLG</sequence>
<dbReference type="InterPro" id="IPR011004">
    <property type="entry name" value="Trimer_LpxA-like_sf"/>
</dbReference>
<dbReference type="PANTHER" id="PTHR43300:SF11">
    <property type="entry name" value="ACETYLTRANSFERASE RV3034C-RELATED"/>
    <property type="match status" value="1"/>
</dbReference>
<organism evidence="1 2">
    <name type="scientific">Rhodococcus wratislaviensis</name>
    <name type="common">Tsukamurella wratislaviensis</name>
    <dbReference type="NCBI Taxonomy" id="44752"/>
    <lineage>
        <taxon>Bacteria</taxon>
        <taxon>Bacillati</taxon>
        <taxon>Actinomycetota</taxon>
        <taxon>Actinomycetes</taxon>
        <taxon>Mycobacteriales</taxon>
        <taxon>Nocardiaceae</taxon>
        <taxon>Rhodococcus</taxon>
    </lineage>
</organism>
<proteinExistence type="predicted"/>
<keyword evidence="2" id="KW-1185">Reference proteome</keyword>
<dbReference type="CDD" id="cd03349">
    <property type="entry name" value="LbH_XAT"/>
    <property type="match status" value="1"/>
</dbReference>
<reference evidence="1 2" key="1">
    <citation type="submission" date="2018-11" db="EMBL/GenBank/DDBJ databases">
        <title>Microbial catabolism of amino acid.</title>
        <authorList>
            <person name="Hibi M."/>
            <person name="Ogawa J."/>
        </authorList>
    </citation>
    <scope>NUCLEOTIDE SEQUENCE [LARGE SCALE GENOMIC DNA]</scope>
    <source>
        <strain evidence="1 2">C31-06</strain>
    </source>
</reference>
<gene>
    <name evidence="1" type="ORF">Rhow_003578</name>
</gene>
<dbReference type="Proteomes" id="UP000287519">
    <property type="component" value="Unassembled WGS sequence"/>
</dbReference>
<name>A0A402C8I9_RHOWR</name>
<dbReference type="Pfam" id="PF00132">
    <property type="entry name" value="Hexapep"/>
    <property type="match status" value="1"/>
</dbReference>
<keyword evidence="1" id="KW-0808">Transferase</keyword>
<dbReference type="OrthoDB" id="2643438at2"/>
<evidence type="ECO:0000313" key="1">
    <source>
        <dbReference type="EMBL" id="GCE39935.1"/>
    </source>
</evidence>
<dbReference type="AlphaFoldDB" id="A0A402C8I9"/>
<dbReference type="PANTHER" id="PTHR43300">
    <property type="entry name" value="ACETYLTRANSFERASE"/>
    <property type="match status" value="1"/>
</dbReference>
<evidence type="ECO:0000313" key="2">
    <source>
        <dbReference type="Proteomes" id="UP000287519"/>
    </source>
</evidence>
<dbReference type="EMBL" id="BHYM01000033">
    <property type="protein sequence ID" value="GCE39935.1"/>
    <property type="molecule type" value="Genomic_DNA"/>
</dbReference>
<dbReference type="Gene3D" id="2.160.10.10">
    <property type="entry name" value="Hexapeptide repeat proteins"/>
    <property type="match status" value="2"/>
</dbReference>
<comment type="caution">
    <text evidence="1">The sequence shown here is derived from an EMBL/GenBank/DDBJ whole genome shotgun (WGS) entry which is preliminary data.</text>
</comment>
<dbReference type="GO" id="GO:0016740">
    <property type="term" value="F:transferase activity"/>
    <property type="evidence" value="ECO:0007669"/>
    <property type="project" value="UniProtKB-KW"/>
</dbReference>
<dbReference type="InterPro" id="IPR050179">
    <property type="entry name" value="Trans_hexapeptide_repeat"/>
</dbReference>
<accession>A0A402C8I9</accession>
<protein>
    <submittedName>
        <fullName evidence="1">Acetyltransferase</fullName>
    </submittedName>
</protein>
<dbReference type="SUPFAM" id="SSF51161">
    <property type="entry name" value="Trimeric LpxA-like enzymes"/>
    <property type="match status" value="1"/>
</dbReference>
<dbReference type="InterPro" id="IPR001451">
    <property type="entry name" value="Hexapep"/>
</dbReference>